<dbReference type="GO" id="GO:0005524">
    <property type="term" value="F:ATP binding"/>
    <property type="evidence" value="ECO:0007669"/>
    <property type="project" value="InterPro"/>
</dbReference>
<gene>
    <name evidence="10" type="ORF">BIW12_15485</name>
</gene>
<feature type="coiled-coil region" evidence="7">
    <location>
        <begin position="468"/>
        <end position="495"/>
    </location>
</feature>
<reference evidence="10 11" key="1">
    <citation type="submission" date="2016-10" db="EMBL/GenBank/DDBJ databases">
        <title>Complete Genome Sequence of Flavobacterium sp. PK15.</title>
        <authorList>
            <person name="Ekwe A."/>
            <person name="Kim S.B."/>
        </authorList>
    </citation>
    <scope>NUCLEOTIDE SEQUENCE [LARGE SCALE GENOMIC DNA]</scope>
    <source>
        <strain evidence="10 11">PK15</strain>
    </source>
</reference>
<evidence type="ECO:0000256" key="6">
    <source>
        <dbReference type="PROSITE-ProRule" id="PRU01384"/>
    </source>
</evidence>
<dbReference type="GO" id="GO:0005737">
    <property type="term" value="C:cytoplasm"/>
    <property type="evidence" value="ECO:0007669"/>
    <property type="project" value="TreeGrafter"/>
</dbReference>
<dbReference type="Proteomes" id="UP000178198">
    <property type="component" value="Chromosome"/>
</dbReference>
<dbReference type="RefSeq" id="WP_071185947.1">
    <property type="nucleotide sequence ID" value="NZ_CP017774.1"/>
</dbReference>
<organism evidence="10 11">
    <name type="scientific">Flavobacterium commune</name>
    <dbReference type="NCBI Taxonomy" id="1306519"/>
    <lineage>
        <taxon>Bacteria</taxon>
        <taxon>Pseudomonadati</taxon>
        <taxon>Bacteroidota</taxon>
        <taxon>Flavobacteriia</taxon>
        <taxon>Flavobacteriales</taxon>
        <taxon>Flavobacteriaceae</taxon>
        <taxon>Flavobacterium</taxon>
    </lineage>
</organism>
<evidence type="ECO:0000259" key="9">
    <source>
        <dbReference type="PROSITE" id="PS52040"/>
    </source>
</evidence>
<evidence type="ECO:0000256" key="8">
    <source>
        <dbReference type="SAM" id="MobiDB-lite"/>
    </source>
</evidence>
<feature type="region of interest" description="Disordered" evidence="8">
    <location>
        <begin position="1"/>
        <end position="31"/>
    </location>
</feature>
<dbReference type="Gene3D" id="1.10.268.10">
    <property type="entry name" value="Topoisomerase, domain 3"/>
    <property type="match status" value="1"/>
</dbReference>
<feature type="active site" description="O-(5'-phospho-DNA)-tyrosine intermediate" evidence="6">
    <location>
        <position position="166"/>
    </location>
</feature>
<dbReference type="GO" id="GO:0009330">
    <property type="term" value="C:DNA topoisomerase type II (double strand cut, ATP-hydrolyzing) complex"/>
    <property type="evidence" value="ECO:0007669"/>
    <property type="project" value="TreeGrafter"/>
</dbReference>
<dbReference type="InterPro" id="IPR050220">
    <property type="entry name" value="Type_II_DNA_Topoisomerases"/>
</dbReference>
<dbReference type="PANTHER" id="PTHR43493:SF5">
    <property type="entry name" value="DNA GYRASE SUBUNIT A, CHLOROPLASTIC_MITOCHONDRIAL"/>
    <property type="match status" value="1"/>
</dbReference>
<feature type="domain" description="Topo IIA-type catalytic" evidence="9">
    <location>
        <begin position="85"/>
        <end position="528"/>
    </location>
</feature>
<keyword evidence="4 6" id="KW-0238">DNA-binding</keyword>
<dbReference type="OrthoDB" id="9806486at2"/>
<dbReference type="AlphaFoldDB" id="A0A1D9PF08"/>
<dbReference type="SUPFAM" id="SSF56719">
    <property type="entry name" value="Type II DNA topoisomerase"/>
    <property type="match status" value="1"/>
</dbReference>
<dbReference type="InterPro" id="IPR013757">
    <property type="entry name" value="Topo_IIA_A_a_sf"/>
</dbReference>
<name>A0A1D9PF08_9FLAO</name>
<evidence type="ECO:0000256" key="3">
    <source>
        <dbReference type="ARBA" id="ARBA00023029"/>
    </source>
</evidence>
<evidence type="ECO:0000313" key="10">
    <source>
        <dbReference type="EMBL" id="APA00716.1"/>
    </source>
</evidence>
<evidence type="ECO:0000256" key="7">
    <source>
        <dbReference type="SAM" id="Coils"/>
    </source>
</evidence>
<sequence length="911" mass="103721">MKDEEDDNIIPDNEENNSEENPIDENQDGADADEIIHVDAKHFEGEHFYDQDEEGDGNDTITKVTGMYKDWFLDYASYVILERAVPAIEDGFKPVQRRIMHSLKELDDGRYNKVANVVGHTMQYHPHGDASIADAMVQIGQKDLLIDCQGNWGNILTGDGAAASRYIEARLSKFALEVLYSPKITDWGVSYDGRRAEPNNLPVKFPLLLAQGAEGIAVGLSTKVLPHNFNELIDASIKILKGKPFTLYPDFMTAGIADVSNYNDGMRGGRVRVRAKISQIDKNTLAITQIPFSTNTSTLIDSILKANDKGKIKIKKIEDNTAADVEILIHLYPGVSPDKTIDALFAFTACETSVAPLGCVIEDNKPLFIGVSAMLKISTNRTVDLLRQELEIHLEELKNKWHFSTLEKIFIREEMYIDFKLYHDKESLFKYMYDRFEPFTKSFVREINDDDLQRLTQIPMIRITRFDSDKADEFIAKLEDEMREVEHNLEHIIDFAIAYFTKLKEKYGKGRERQTELRIFDDIEATKVVLRNTKLYVDRAEGFVGTSLKKDEYVTDCSDIDDVIVFLRDGSMMITKVDAKTFVGKDIIHIAIFDKSDKRTIYNMVYRDGKSGPSYIKRFNVSGITRDKMYDLTNGTKGSQVLYFTCNPNGEAEVITVLLRQISSIKKLKFDLDFAKLAIKGRASKGNLVTKYPIKKIEIKEKGISTLLPRKIWYDDTVQRLNVDGRGELLGEFRPSDKILIIQQTGKLKVIIPELTTHFEPDMIVLEKWIPKKPISAIYFDGEKERYYLKRFLVETENKEDSFISEHPNSQLELVSTDYRPVVELIFPKIKGVQKESITVDVENFIAVKGFKALGNQLTTDKLKQVNALEPLPYEAPEEIIAESLEVRGELNADDSEIQLEDDGQITLSLD</sequence>
<keyword evidence="7" id="KW-0175">Coiled coil</keyword>
<proteinExistence type="inferred from homology"/>
<dbReference type="InterPro" id="IPR002205">
    <property type="entry name" value="Topo_IIA_dom_A"/>
</dbReference>
<dbReference type="InterPro" id="IPR013760">
    <property type="entry name" value="Topo_IIA-like_dom_sf"/>
</dbReference>
<dbReference type="Pfam" id="PF00521">
    <property type="entry name" value="DNA_topoisoIV"/>
    <property type="match status" value="1"/>
</dbReference>
<protein>
    <submittedName>
        <fullName evidence="10">DNA topoisomerase IV</fullName>
    </submittedName>
</protein>
<dbReference type="EMBL" id="CP017774">
    <property type="protein sequence ID" value="APA00716.1"/>
    <property type="molecule type" value="Genomic_DNA"/>
</dbReference>
<dbReference type="Gene3D" id="3.30.1360.40">
    <property type="match status" value="1"/>
</dbReference>
<keyword evidence="3 6" id="KW-0799">Topoisomerase</keyword>
<dbReference type="InterPro" id="IPR013758">
    <property type="entry name" value="Topo_IIA_A/C_ab"/>
</dbReference>
<dbReference type="NCBIfam" id="NF009397">
    <property type="entry name" value="PRK12758.1"/>
    <property type="match status" value="1"/>
</dbReference>
<keyword evidence="11" id="KW-1185">Reference proteome</keyword>
<dbReference type="PANTHER" id="PTHR43493">
    <property type="entry name" value="DNA GYRASE/TOPOISOMERASE SUBUNIT A"/>
    <property type="match status" value="1"/>
</dbReference>
<evidence type="ECO:0000256" key="4">
    <source>
        <dbReference type="ARBA" id="ARBA00023125"/>
    </source>
</evidence>
<evidence type="ECO:0000256" key="2">
    <source>
        <dbReference type="ARBA" id="ARBA00008263"/>
    </source>
</evidence>
<evidence type="ECO:0000256" key="5">
    <source>
        <dbReference type="ARBA" id="ARBA00023235"/>
    </source>
</evidence>
<accession>A0A1D9PF08</accession>
<comment type="similarity">
    <text evidence="2">Belongs to the type II topoisomerase GyrA/ParC subunit family.</text>
</comment>
<evidence type="ECO:0000256" key="1">
    <source>
        <dbReference type="ARBA" id="ARBA00000185"/>
    </source>
</evidence>
<dbReference type="STRING" id="1306519.BIW12_15485"/>
<comment type="catalytic activity">
    <reaction evidence="1 6">
        <text>ATP-dependent breakage, passage and rejoining of double-stranded DNA.</text>
        <dbReference type="EC" id="5.6.2.2"/>
    </reaction>
</comment>
<dbReference type="KEGG" id="fcm:BIW12_15485"/>
<dbReference type="GO" id="GO:0003677">
    <property type="term" value="F:DNA binding"/>
    <property type="evidence" value="ECO:0007669"/>
    <property type="project" value="UniProtKB-UniRule"/>
</dbReference>
<dbReference type="NCBIfam" id="NF007209">
    <property type="entry name" value="PRK09631.1"/>
    <property type="match status" value="1"/>
</dbReference>
<evidence type="ECO:0000313" key="11">
    <source>
        <dbReference type="Proteomes" id="UP000178198"/>
    </source>
</evidence>
<dbReference type="SMART" id="SM00434">
    <property type="entry name" value="TOP4c"/>
    <property type="match status" value="1"/>
</dbReference>
<dbReference type="Gene3D" id="3.90.199.10">
    <property type="entry name" value="Topoisomerase II, domain 5"/>
    <property type="match status" value="1"/>
</dbReference>
<dbReference type="PROSITE" id="PS52040">
    <property type="entry name" value="TOPO_IIA"/>
    <property type="match status" value="1"/>
</dbReference>
<dbReference type="GO" id="GO:0006265">
    <property type="term" value="P:DNA topological change"/>
    <property type="evidence" value="ECO:0007669"/>
    <property type="project" value="UniProtKB-UniRule"/>
</dbReference>
<keyword evidence="5 6" id="KW-0413">Isomerase</keyword>
<dbReference type="GO" id="GO:0003918">
    <property type="term" value="F:DNA topoisomerase type II (double strand cut, ATP-hydrolyzing) activity"/>
    <property type="evidence" value="ECO:0007669"/>
    <property type="project" value="UniProtKB-EC"/>
</dbReference>